<dbReference type="RefSeq" id="WP_013841342.1">
    <property type="nucleotide sequence ID" value="NC_015589.1"/>
</dbReference>
<keyword evidence="1" id="KW-0175">Coiled coil</keyword>
<protein>
    <submittedName>
        <fullName evidence="2">Uncharacterized protein</fullName>
    </submittedName>
</protein>
<dbReference type="AlphaFoldDB" id="F6DPJ4"/>
<dbReference type="OrthoDB" id="1809564at2"/>
<dbReference type="STRING" id="696281.Desru_1297"/>
<proteinExistence type="predicted"/>
<dbReference type="EMBL" id="CP002780">
    <property type="protein sequence ID" value="AEG59571.1"/>
    <property type="molecule type" value="Genomic_DNA"/>
</dbReference>
<keyword evidence="3" id="KW-1185">Reference proteome</keyword>
<dbReference type="Gene3D" id="1.20.58.130">
    <property type="match status" value="1"/>
</dbReference>
<feature type="coiled-coil region" evidence="1">
    <location>
        <begin position="6"/>
        <end position="47"/>
    </location>
</feature>
<accession>F6DPJ4</accession>
<gene>
    <name evidence="2" type="ordered locus">Desru_1297</name>
</gene>
<dbReference type="HOGENOM" id="CLU_156447_0_0_9"/>
<organism evidence="2 3">
    <name type="scientific">Desulforamulus ruminis (strain ATCC 23193 / DSM 2154 / NCIMB 8452 / DL)</name>
    <name type="common">Desulfotomaculum ruminis</name>
    <dbReference type="NCBI Taxonomy" id="696281"/>
    <lineage>
        <taxon>Bacteria</taxon>
        <taxon>Bacillati</taxon>
        <taxon>Bacillota</taxon>
        <taxon>Clostridia</taxon>
        <taxon>Eubacteriales</taxon>
        <taxon>Peptococcaceae</taxon>
        <taxon>Desulforamulus</taxon>
    </lineage>
</organism>
<evidence type="ECO:0000313" key="3">
    <source>
        <dbReference type="Proteomes" id="UP000009234"/>
    </source>
</evidence>
<dbReference type="Proteomes" id="UP000009234">
    <property type="component" value="Chromosome"/>
</dbReference>
<evidence type="ECO:0000313" key="2">
    <source>
        <dbReference type="EMBL" id="AEG59571.1"/>
    </source>
</evidence>
<evidence type="ECO:0000256" key="1">
    <source>
        <dbReference type="SAM" id="Coils"/>
    </source>
</evidence>
<dbReference type="KEGG" id="dru:Desru_1297"/>
<name>F6DPJ4_DESRL</name>
<reference evidence="3" key="1">
    <citation type="submission" date="2011-05" db="EMBL/GenBank/DDBJ databases">
        <title>Complete sequence of Desulfotomaculum ruminis DSM 2154.</title>
        <authorList>
            <person name="Lucas S."/>
            <person name="Copeland A."/>
            <person name="Lapidus A."/>
            <person name="Cheng J.-F."/>
            <person name="Goodwin L."/>
            <person name="Pitluck S."/>
            <person name="Lu M."/>
            <person name="Detter J.C."/>
            <person name="Han C."/>
            <person name="Tapia R."/>
            <person name="Land M."/>
            <person name="Hauser L."/>
            <person name="Kyrpides N."/>
            <person name="Ivanova N."/>
            <person name="Mikhailova N."/>
            <person name="Pagani I."/>
            <person name="Stams A.J.M."/>
            <person name="Plugge C.M."/>
            <person name="Muyzer G."/>
            <person name="Kuever J."/>
            <person name="Parshina S.N."/>
            <person name="Ivanova A.E."/>
            <person name="Nazina T.N."/>
            <person name="Brambilla E."/>
            <person name="Spring S."/>
            <person name="Klenk H.-P."/>
            <person name="Woyke T."/>
        </authorList>
    </citation>
    <scope>NUCLEOTIDE SEQUENCE [LARGE SCALE GENOMIC DNA]</scope>
    <source>
        <strain evidence="3">ATCC 23193 / DSM 2154 / NCIB 8452 / DL</strain>
    </source>
</reference>
<sequence length="134" mass="15346">MSEGLLQEILQELKGMRTELTDVKSEMVNVKNEMTVVKSEMADMRSEMTGMKTEMTNVKSELGSLNQRVGSLEAGQQKLAMKIENEVIDKIRALFDDREMQNHRLDRIDVKLENIIVDLSYLVTKVSRLEKVAK</sequence>
<reference evidence="2 3" key="2">
    <citation type="journal article" date="2012" name="Stand. Genomic Sci.">
        <title>Complete genome sequence of the sulfate-reducing firmicute Desulfotomaculum ruminis type strain (DL(T)).</title>
        <authorList>
            <person name="Spring S."/>
            <person name="Visser M."/>
            <person name="Lu M."/>
            <person name="Copeland A."/>
            <person name="Lapidus A."/>
            <person name="Lucas S."/>
            <person name="Cheng J.F."/>
            <person name="Han C."/>
            <person name="Tapia R."/>
            <person name="Goodwin L.A."/>
            <person name="Pitluck S."/>
            <person name="Ivanova N."/>
            <person name="Land M."/>
            <person name="Hauser L."/>
            <person name="Larimer F."/>
            <person name="Rohde M."/>
            <person name="Goker M."/>
            <person name="Detter J.C."/>
            <person name="Kyrpides N.C."/>
            <person name="Woyke T."/>
            <person name="Schaap P.J."/>
            <person name="Plugge C.M."/>
            <person name="Muyzer G."/>
            <person name="Kuever J."/>
            <person name="Pereira I.A."/>
            <person name="Parshina S.N."/>
            <person name="Bernier-Latmani R."/>
            <person name="Stams A.J."/>
            <person name="Klenk H.P."/>
        </authorList>
    </citation>
    <scope>NUCLEOTIDE SEQUENCE [LARGE SCALE GENOMIC DNA]</scope>
    <source>
        <strain evidence="3">ATCC 23193 / DSM 2154 / NCIB 8452 / DL</strain>
    </source>
</reference>